<dbReference type="Proteomes" id="UP000191672">
    <property type="component" value="Unassembled WGS sequence"/>
</dbReference>
<comment type="caution">
    <text evidence="1">The sequence shown here is derived from an EMBL/GenBank/DDBJ whole genome shotgun (WGS) entry which is preliminary data.</text>
</comment>
<evidence type="ECO:0000313" key="2">
    <source>
        <dbReference type="Proteomes" id="UP000191672"/>
    </source>
</evidence>
<dbReference type="EMBL" id="MDYN01000031">
    <property type="protein sequence ID" value="OQD80844.1"/>
    <property type="molecule type" value="Genomic_DNA"/>
</dbReference>
<sequence length="114" mass="12270">MPDDPENAMPFNMENANSPAHMATSSGYCLGTSPEKILTGIVRSVEHAEQRKARFNIPDSVARSFADASTATATFHQPSEGPISDLTMTDAPATDLDLLPPSPHIVVSYVLWTL</sequence>
<gene>
    <name evidence="1" type="ORF">PENANT_c031G09324</name>
</gene>
<name>A0A1V6PUX6_9EURO</name>
<accession>A0A1V6PUX6</accession>
<evidence type="ECO:0000313" key="1">
    <source>
        <dbReference type="EMBL" id="OQD80844.1"/>
    </source>
</evidence>
<protein>
    <submittedName>
        <fullName evidence="1">Uncharacterized protein</fullName>
    </submittedName>
</protein>
<organism evidence="1 2">
    <name type="scientific">Penicillium antarcticum</name>
    <dbReference type="NCBI Taxonomy" id="416450"/>
    <lineage>
        <taxon>Eukaryota</taxon>
        <taxon>Fungi</taxon>
        <taxon>Dikarya</taxon>
        <taxon>Ascomycota</taxon>
        <taxon>Pezizomycotina</taxon>
        <taxon>Eurotiomycetes</taxon>
        <taxon>Eurotiomycetidae</taxon>
        <taxon>Eurotiales</taxon>
        <taxon>Aspergillaceae</taxon>
        <taxon>Penicillium</taxon>
    </lineage>
</organism>
<dbReference type="AlphaFoldDB" id="A0A1V6PUX6"/>
<proteinExistence type="predicted"/>
<keyword evidence="2" id="KW-1185">Reference proteome</keyword>
<reference evidence="2" key="1">
    <citation type="journal article" date="2017" name="Nat. Microbiol.">
        <title>Global analysis of biosynthetic gene clusters reveals vast potential of secondary metabolite production in Penicillium species.</title>
        <authorList>
            <person name="Nielsen J.C."/>
            <person name="Grijseels S."/>
            <person name="Prigent S."/>
            <person name="Ji B."/>
            <person name="Dainat J."/>
            <person name="Nielsen K.F."/>
            <person name="Frisvad J.C."/>
            <person name="Workman M."/>
            <person name="Nielsen J."/>
        </authorList>
    </citation>
    <scope>NUCLEOTIDE SEQUENCE [LARGE SCALE GENOMIC DNA]</scope>
    <source>
        <strain evidence="2">IBT 31811</strain>
    </source>
</reference>